<dbReference type="Proteomes" id="UP000053989">
    <property type="component" value="Unassembled WGS sequence"/>
</dbReference>
<organism evidence="1 2">
    <name type="scientific">Scleroderma citrinum Foug A</name>
    <dbReference type="NCBI Taxonomy" id="1036808"/>
    <lineage>
        <taxon>Eukaryota</taxon>
        <taxon>Fungi</taxon>
        <taxon>Dikarya</taxon>
        <taxon>Basidiomycota</taxon>
        <taxon>Agaricomycotina</taxon>
        <taxon>Agaricomycetes</taxon>
        <taxon>Agaricomycetidae</taxon>
        <taxon>Boletales</taxon>
        <taxon>Sclerodermatineae</taxon>
        <taxon>Sclerodermataceae</taxon>
        <taxon>Scleroderma</taxon>
    </lineage>
</organism>
<proteinExistence type="predicted"/>
<keyword evidence="2" id="KW-1185">Reference proteome</keyword>
<protein>
    <submittedName>
        <fullName evidence="1">Uncharacterized protein</fullName>
    </submittedName>
</protein>
<accession>A0A0C3E084</accession>
<sequence length="89" mass="10329">MCLSYHQLRRYNKSEVIRSEELTTLLTAHGDFRDPGVEKLPSAKANVTTNDCSRQIDMITDSWGGRDKTPRILVRISKDTQFDMINKWQ</sequence>
<dbReference type="EMBL" id="KN822051">
    <property type="protein sequence ID" value="KIM61521.1"/>
    <property type="molecule type" value="Genomic_DNA"/>
</dbReference>
<reference evidence="1 2" key="1">
    <citation type="submission" date="2014-04" db="EMBL/GenBank/DDBJ databases">
        <authorList>
            <consortium name="DOE Joint Genome Institute"/>
            <person name="Kuo A."/>
            <person name="Kohler A."/>
            <person name="Nagy L.G."/>
            <person name="Floudas D."/>
            <person name="Copeland A."/>
            <person name="Barry K.W."/>
            <person name="Cichocki N."/>
            <person name="Veneault-Fourrey C."/>
            <person name="LaButti K."/>
            <person name="Lindquist E.A."/>
            <person name="Lipzen A."/>
            <person name="Lundell T."/>
            <person name="Morin E."/>
            <person name="Murat C."/>
            <person name="Sun H."/>
            <person name="Tunlid A."/>
            <person name="Henrissat B."/>
            <person name="Grigoriev I.V."/>
            <person name="Hibbett D.S."/>
            <person name="Martin F."/>
            <person name="Nordberg H.P."/>
            <person name="Cantor M.N."/>
            <person name="Hua S.X."/>
        </authorList>
    </citation>
    <scope>NUCLEOTIDE SEQUENCE [LARGE SCALE GENOMIC DNA]</scope>
    <source>
        <strain evidence="1 2">Foug A</strain>
    </source>
</reference>
<gene>
    <name evidence="1" type="ORF">SCLCIDRAFT_1215992</name>
</gene>
<dbReference type="HOGENOM" id="CLU_2456091_0_0_1"/>
<dbReference type="AlphaFoldDB" id="A0A0C3E084"/>
<dbReference type="InParanoid" id="A0A0C3E084"/>
<reference evidence="2" key="2">
    <citation type="submission" date="2015-01" db="EMBL/GenBank/DDBJ databases">
        <title>Evolutionary Origins and Diversification of the Mycorrhizal Mutualists.</title>
        <authorList>
            <consortium name="DOE Joint Genome Institute"/>
            <consortium name="Mycorrhizal Genomics Consortium"/>
            <person name="Kohler A."/>
            <person name="Kuo A."/>
            <person name="Nagy L.G."/>
            <person name="Floudas D."/>
            <person name="Copeland A."/>
            <person name="Barry K.W."/>
            <person name="Cichocki N."/>
            <person name="Veneault-Fourrey C."/>
            <person name="LaButti K."/>
            <person name="Lindquist E.A."/>
            <person name="Lipzen A."/>
            <person name="Lundell T."/>
            <person name="Morin E."/>
            <person name="Murat C."/>
            <person name="Riley R."/>
            <person name="Ohm R."/>
            <person name="Sun H."/>
            <person name="Tunlid A."/>
            <person name="Henrissat B."/>
            <person name="Grigoriev I.V."/>
            <person name="Hibbett D.S."/>
            <person name="Martin F."/>
        </authorList>
    </citation>
    <scope>NUCLEOTIDE SEQUENCE [LARGE SCALE GENOMIC DNA]</scope>
    <source>
        <strain evidence="2">Foug A</strain>
    </source>
</reference>
<evidence type="ECO:0000313" key="2">
    <source>
        <dbReference type="Proteomes" id="UP000053989"/>
    </source>
</evidence>
<name>A0A0C3E084_9AGAM</name>
<evidence type="ECO:0000313" key="1">
    <source>
        <dbReference type="EMBL" id="KIM61521.1"/>
    </source>
</evidence>